<keyword evidence="3" id="KW-1185">Reference proteome</keyword>
<dbReference type="Proteomes" id="UP000664417">
    <property type="component" value="Unassembled WGS sequence"/>
</dbReference>
<name>A0A8J7U3C8_9BACT</name>
<accession>A0A8J7U3C8</accession>
<evidence type="ECO:0000313" key="3">
    <source>
        <dbReference type="Proteomes" id="UP000664417"/>
    </source>
</evidence>
<reference evidence="2" key="1">
    <citation type="submission" date="2021-03" db="EMBL/GenBank/DDBJ databases">
        <authorList>
            <person name="Wang G."/>
        </authorList>
    </citation>
    <scope>NUCLEOTIDE SEQUENCE</scope>
    <source>
        <strain evidence="2">KCTC 12899</strain>
    </source>
</reference>
<keyword evidence="1" id="KW-1133">Transmembrane helix</keyword>
<dbReference type="RefSeq" id="WP_207859382.1">
    <property type="nucleotide sequence ID" value="NZ_JAFREP010000012.1"/>
</dbReference>
<keyword evidence="1" id="KW-0472">Membrane</keyword>
<keyword evidence="1" id="KW-0812">Transmembrane</keyword>
<dbReference type="AlphaFoldDB" id="A0A8J7U3C8"/>
<sequence length="102" mass="11205">MDEFQYVAIVLCGILIFVELFGRRFVGSAIAAVMMVFLVQNPSPLNCLISAFLALPIVFEERSKQQKAWNRALLAAGIIAVNGAMLARGVFPDVIYFQIGNP</sequence>
<protein>
    <submittedName>
        <fullName evidence="2">Uncharacterized protein</fullName>
    </submittedName>
</protein>
<gene>
    <name evidence="2" type="ORF">J3U88_13590</name>
</gene>
<comment type="caution">
    <text evidence="2">The sequence shown here is derived from an EMBL/GenBank/DDBJ whole genome shotgun (WGS) entry which is preliminary data.</text>
</comment>
<organism evidence="2 3">
    <name type="scientific">Acanthopleuribacter pedis</name>
    <dbReference type="NCBI Taxonomy" id="442870"/>
    <lineage>
        <taxon>Bacteria</taxon>
        <taxon>Pseudomonadati</taxon>
        <taxon>Acidobacteriota</taxon>
        <taxon>Holophagae</taxon>
        <taxon>Acanthopleuribacterales</taxon>
        <taxon>Acanthopleuribacteraceae</taxon>
        <taxon>Acanthopleuribacter</taxon>
    </lineage>
</organism>
<evidence type="ECO:0000313" key="2">
    <source>
        <dbReference type="EMBL" id="MBO1319502.1"/>
    </source>
</evidence>
<proteinExistence type="predicted"/>
<dbReference type="EMBL" id="JAFREP010000012">
    <property type="protein sequence ID" value="MBO1319502.1"/>
    <property type="molecule type" value="Genomic_DNA"/>
</dbReference>
<feature type="transmembrane region" description="Helical" evidence="1">
    <location>
        <begin position="72"/>
        <end position="91"/>
    </location>
</feature>
<feature type="transmembrane region" description="Helical" evidence="1">
    <location>
        <begin position="43"/>
        <end position="60"/>
    </location>
</feature>
<feature type="transmembrane region" description="Helical" evidence="1">
    <location>
        <begin position="7"/>
        <end position="37"/>
    </location>
</feature>
<evidence type="ECO:0000256" key="1">
    <source>
        <dbReference type="SAM" id="Phobius"/>
    </source>
</evidence>